<evidence type="ECO:0000256" key="1">
    <source>
        <dbReference type="SAM" id="Phobius"/>
    </source>
</evidence>
<organism evidence="2 3">
    <name type="scientific">Enterobacter chengduensis</name>
    <dbReference type="NCBI Taxonomy" id="2494701"/>
    <lineage>
        <taxon>Bacteria</taxon>
        <taxon>Pseudomonadati</taxon>
        <taxon>Pseudomonadota</taxon>
        <taxon>Gammaproteobacteria</taxon>
        <taxon>Enterobacterales</taxon>
        <taxon>Enterobacteriaceae</taxon>
        <taxon>Enterobacter</taxon>
        <taxon>Enterobacter cloacae complex</taxon>
    </lineage>
</organism>
<gene>
    <name evidence="2" type="ORF">SG71_07515</name>
</gene>
<protein>
    <recommendedName>
        <fullName evidence="4">EF-hand domain-containing protein</fullName>
    </recommendedName>
</protein>
<keyword evidence="1" id="KW-1133">Transmembrane helix</keyword>
<keyword evidence="1" id="KW-0472">Membrane</keyword>
<accession>A0AAW3HJU0</accession>
<evidence type="ECO:0000313" key="2">
    <source>
        <dbReference type="EMBL" id="KJX37274.1"/>
    </source>
</evidence>
<proteinExistence type="predicted"/>
<feature type="transmembrane region" description="Helical" evidence="1">
    <location>
        <begin position="348"/>
        <end position="369"/>
    </location>
</feature>
<dbReference type="RefSeq" id="WP_045890296.1">
    <property type="nucleotide sequence ID" value="NZ_CP043318.1"/>
</dbReference>
<keyword evidence="1" id="KW-0812">Transmembrane</keyword>
<dbReference type="Proteomes" id="UP000033354">
    <property type="component" value="Unassembled WGS sequence"/>
</dbReference>
<reference evidence="2 3" key="1">
    <citation type="submission" date="2015-02" db="EMBL/GenBank/DDBJ databases">
        <authorList>
            <person name="Adams M."/>
            <person name="Sutton G."/>
            <person name="Nelson K."/>
            <person name="Bonomo R."/>
            <person name="McCorrison J."/>
            <person name="Sanka R."/>
            <person name="Brinkac L."/>
            <person name="Nierman W."/>
        </authorList>
    </citation>
    <scope>NUCLEOTIDE SEQUENCE [LARGE SCALE GENOMIC DNA]</scope>
    <source>
        <strain evidence="2 3">CIDEIMsCOL9</strain>
    </source>
</reference>
<dbReference type="EMBL" id="JZKT01000010">
    <property type="protein sequence ID" value="KJX37274.1"/>
    <property type="molecule type" value="Genomic_DNA"/>
</dbReference>
<sequence length="550" mass="60811">MNNVNTFLKENLPSVSKNIFVAPGIPEKKLNNVAKSFNVADNLNAVLAIYDNTVFGSAKDGIVFTGEKLVIKEAFESPYEVYYNNIEAVEYKEDVTVNDKGKEKRTESVSLRLKSGEVKPLKSLMECNYKTLSDILKHAISDFDEFKEEDQLITLAEMPEALKVAYVKIIVNMAFSDDGQVDKKEFAEILLLMTRLELTTESRFTLRSYIGAESSLVPVEELIAIVDRECVPSHNKSIKISLAKDLISIFMSVNDGEYKNFPFLQQVQPLLGVTDDEIELAVMVIQQDVKMLREDFSDDALKRSMKELTAKAGAVGVPLAAVYLSGSVIGMSAAGITSGLATLGLGGVLGFSSMATGIGVAVLLGVGAYKGIRHLTGANELDKTKRRELMLNEVIKQTQSTLSALINDLNYISGKFNDALDAHNRQGEKIQKLQKMMSALTGAADELNKKSNKMQNSALKLKCPVYLDEAKLSSLTREPIKKQFYDIVLSFYEECIVEEQHEGKRVEVKKRKIKEDASTQQLEKLAAIFEGIGYFRAGDVIKGKLTGLFS</sequence>
<keyword evidence="3" id="KW-1185">Reference proteome</keyword>
<name>A0AAW3HJU0_9ENTR</name>
<dbReference type="AlphaFoldDB" id="A0AAW3HJU0"/>
<evidence type="ECO:0000313" key="3">
    <source>
        <dbReference type="Proteomes" id="UP000033354"/>
    </source>
</evidence>
<comment type="caution">
    <text evidence="2">The sequence shown here is derived from an EMBL/GenBank/DDBJ whole genome shotgun (WGS) entry which is preliminary data.</text>
</comment>
<feature type="transmembrane region" description="Helical" evidence="1">
    <location>
        <begin position="312"/>
        <end position="336"/>
    </location>
</feature>
<evidence type="ECO:0008006" key="4">
    <source>
        <dbReference type="Google" id="ProtNLM"/>
    </source>
</evidence>
<dbReference type="GeneID" id="63142318"/>